<reference evidence="2" key="1">
    <citation type="submission" date="2023-06" db="EMBL/GenBank/DDBJ databases">
        <title>Genome-scale phylogeny and comparative genomics of the fungal order Sordariales.</title>
        <authorList>
            <consortium name="Lawrence Berkeley National Laboratory"/>
            <person name="Hensen N."/>
            <person name="Bonometti L."/>
            <person name="Westerberg I."/>
            <person name="Brannstrom I.O."/>
            <person name="Guillou S."/>
            <person name="Cros-Aarteil S."/>
            <person name="Calhoun S."/>
            <person name="Haridas S."/>
            <person name="Kuo A."/>
            <person name="Mondo S."/>
            <person name="Pangilinan J."/>
            <person name="Riley R."/>
            <person name="Labutti K."/>
            <person name="Andreopoulos B."/>
            <person name="Lipzen A."/>
            <person name="Chen C."/>
            <person name="Yanf M."/>
            <person name="Daum C."/>
            <person name="Ng V."/>
            <person name="Clum A."/>
            <person name="Steindorff A."/>
            <person name="Ohm R."/>
            <person name="Martin F."/>
            <person name="Silar P."/>
            <person name="Natvig D."/>
            <person name="Lalanne C."/>
            <person name="Gautier V."/>
            <person name="Ament-Velasquez S.L."/>
            <person name="Kruys A."/>
            <person name="Hutchinson M.I."/>
            <person name="Powell A.J."/>
            <person name="Barry K."/>
            <person name="Miller A.N."/>
            <person name="Grigoriev I.V."/>
            <person name="Debuchy R."/>
            <person name="Gladieux P."/>
            <person name="Thoren M.H."/>
            <person name="Johannesson H."/>
        </authorList>
    </citation>
    <scope>NUCLEOTIDE SEQUENCE</scope>
    <source>
        <strain evidence="2">CBS 606.72</strain>
    </source>
</reference>
<proteinExistence type="predicted"/>
<feature type="region of interest" description="Disordered" evidence="1">
    <location>
        <begin position="236"/>
        <end position="263"/>
    </location>
</feature>
<sequence>MVANHGGTDLHSERRQPLTVKVSADDPETEGDATKPRVITMDGMSLSLEFEEEHRPIILQSVERGDELEEYVIAEEEGEDDICLITRLDRPRPPARPRRSSTPKPYSPEAGNDDEYDSDSTDSDEEEELKRELDERRKAYLGRLTSDQHKTVLEGLKQAGEDIFWTLSPADFKIVTGYDRSCHAFYFVNGVKRPKTTERFRTDLRKLWSFKVYPGLKLHIQRQTRKRVGRFQKLMRIRNGPPPKKPSPLRQSWLHSDLDDTKG</sequence>
<dbReference type="Proteomes" id="UP001175000">
    <property type="component" value="Unassembled WGS sequence"/>
</dbReference>
<feature type="region of interest" description="Disordered" evidence="1">
    <location>
        <begin position="83"/>
        <end position="132"/>
    </location>
</feature>
<keyword evidence="3" id="KW-1185">Reference proteome</keyword>
<protein>
    <submittedName>
        <fullName evidence="2">Uncharacterized protein</fullName>
    </submittedName>
</protein>
<dbReference type="AlphaFoldDB" id="A0AA39X353"/>
<evidence type="ECO:0000256" key="1">
    <source>
        <dbReference type="SAM" id="MobiDB-lite"/>
    </source>
</evidence>
<evidence type="ECO:0000313" key="3">
    <source>
        <dbReference type="Proteomes" id="UP001175000"/>
    </source>
</evidence>
<gene>
    <name evidence="2" type="ORF">B0T14DRAFT_509181</name>
</gene>
<organism evidence="2 3">
    <name type="scientific">Immersiella caudata</name>
    <dbReference type="NCBI Taxonomy" id="314043"/>
    <lineage>
        <taxon>Eukaryota</taxon>
        <taxon>Fungi</taxon>
        <taxon>Dikarya</taxon>
        <taxon>Ascomycota</taxon>
        <taxon>Pezizomycotina</taxon>
        <taxon>Sordariomycetes</taxon>
        <taxon>Sordariomycetidae</taxon>
        <taxon>Sordariales</taxon>
        <taxon>Lasiosphaeriaceae</taxon>
        <taxon>Immersiella</taxon>
    </lineage>
</organism>
<comment type="caution">
    <text evidence="2">The sequence shown here is derived from an EMBL/GenBank/DDBJ whole genome shotgun (WGS) entry which is preliminary data.</text>
</comment>
<dbReference type="EMBL" id="JAULSU010000002">
    <property type="protein sequence ID" value="KAK0626112.1"/>
    <property type="molecule type" value="Genomic_DNA"/>
</dbReference>
<name>A0AA39X353_9PEZI</name>
<accession>A0AA39X353</accession>
<feature type="region of interest" description="Disordered" evidence="1">
    <location>
        <begin position="1"/>
        <end position="39"/>
    </location>
</feature>
<evidence type="ECO:0000313" key="2">
    <source>
        <dbReference type="EMBL" id="KAK0626112.1"/>
    </source>
</evidence>
<feature type="compositionally biased region" description="Acidic residues" evidence="1">
    <location>
        <begin position="111"/>
        <end position="127"/>
    </location>
</feature>